<dbReference type="OrthoDB" id="5251314at2759"/>
<protein>
    <submittedName>
        <fullName evidence="2">Uncharacterized protein</fullName>
    </submittedName>
</protein>
<gene>
    <name evidence="2" type="ORF">BD289DRAFT_450520</name>
</gene>
<accession>A0A2T3AI09</accession>
<keyword evidence="3" id="KW-1185">Reference proteome</keyword>
<evidence type="ECO:0000313" key="3">
    <source>
        <dbReference type="Proteomes" id="UP000241462"/>
    </source>
</evidence>
<keyword evidence="1" id="KW-0732">Signal</keyword>
<dbReference type="EMBL" id="KZ678386">
    <property type="protein sequence ID" value="PSR99073.1"/>
    <property type="molecule type" value="Genomic_DNA"/>
</dbReference>
<dbReference type="AlphaFoldDB" id="A0A2T3AI09"/>
<dbReference type="Proteomes" id="UP000241462">
    <property type="component" value="Unassembled WGS sequence"/>
</dbReference>
<name>A0A2T3AI09_9PEZI</name>
<evidence type="ECO:0000256" key="1">
    <source>
        <dbReference type="SAM" id="SignalP"/>
    </source>
</evidence>
<sequence>MLFRQSTLFLLIASALGAFAALGGNVAFTAVPAGLTTAGFGGGYWFQEVDASSATITSTQLQNAASNGYKTVKANASKVKTTAYPSGVKTPPVVVALYIPGKGVIVATSIKVGAAIQSTQTCTTVLWQHRNYANCAEPNAIAIAVQQGWLTSAAGSAMPAGSMIAIYGKPGKTEGFQSPCADGTEKGDGCQKLLATYPHLTLVNPATKRAMEFVV</sequence>
<reference evidence="2 3" key="1">
    <citation type="journal article" date="2018" name="Mycol. Prog.">
        <title>Coniella lustricola, a new species from submerged detritus.</title>
        <authorList>
            <person name="Raudabaugh D.B."/>
            <person name="Iturriaga T."/>
            <person name="Carver A."/>
            <person name="Mondo S."/>
            <person name="Pangilinan J."/>
            <person name="Lipzen A."/>
            <person name="He G."/>
            <person name="Amirebrahimi M."/>
            <person name="Grigoriev I.V."/>
            <person name="Miller A.N."/>
        </authorList>
    </citation>
    <scope>NUCLEOTIDE SEQUENCE [LARGE SCALE GENOMIC DNA]</scope>
    <source>
        <strain evidence="2 3">B22-T-1</strain>
    </source>
</reference>
<proteinExistence type="predicted"/>
<evidence type="ECO:0000313" key="2">
    <source>
        <dbReference type="EMBL" id="PSR99073.1"/>
    </source>
</evidence>
<feature type="signal peptide" evidence="1">
    <location>
        <begin position="1"/>
        <end position="17"/>
    </location>
</feature>
<organism evidence="2 3">
    <name type="scientific">Coniella lustricola</name>
    <dbReference type="NCBI Taxonomy" id="2025994"/>
    <lineage>
        <taxon>Eukaryota</taxon>
        <taxon>Fungi</taxon>
        <taxon>Dikarya</taxon>
        <taxon>Ascomycota</taxon>
        <taxon>Pezizomycotina</taxon>
        <taxon>Sordariomycetes</taxon>
        <taxon>Sordariomycetidae</taxon>
        <taxon>Diaporthales</taxon>
        <taxon>Schizoparmaceae</taxon>
        <taxon>Coniella</taxon>
    </lineage>
</organism>
<dbReference type="InParanoid" id="A0A2T3AI09"/>
<feature type="chain" id="PRO_5015717020" evidence="1">
    <location>
        <begin position="18"/>
        <end position="215"/>
    </location>
</feature>